<dbReference type="AlphaFoldDB" id="A0A4D6MZY4"/>
<organism evidence="2 3">
    <name type="scientific">Vigna unguiculata</name>
    <name type="common">Cowpea</name>
    <dbReference type="NCBI Taxonomy" id="3917"/>
    <lineage>
        <taxon>Eukaryota</taxon>
        <taxon>Viridiplantae</taxon>
        <taxon>Streptophyta</taxon>
        <taxon>Embryophyta</taxon>
        <taxon>Tracheophyta</taxon>
        <taxon>Spermatophyta</taxon>
        <taxon>Magnoliopsida</taxon>
        <taxon>eudicotyledons</taxon>
        <taxon>Gunneridae</taxon>
        <taxon>Pentapetalae</taxon>
        <taxon>rosids</taxon>
        <taxon>fabids</taxon>
        <taxon>Fabales</taxon>
        <taxon>Fabaceae</taxon>
        <taxon>Papilionoideae</taxon>
        <taxon>50 kb inversion clade</taxon>
        <taxon>NPAAA clade</taxon>
        <taxon>indigoferoid/millettioid clade</taxon>
        <taxon>Phaseoleae</taxon>
        <taxon>Vigna</taxon>
    </lineage>
</organism>
<evidence type="ECO:0000313" key="2">
    <source>
        <dbReference type="EMBL" id="QCE06608.1"/>
    </source>
</evidence>
<proteinExistence type="predicted"/>
<feature type="compositionally biased region" description="Basic and acidic residues" evidence="1">
    <location>
        <begin position="13"/>
        <end position="31"/>
    </location>
</feature>
<feature type="compositionally biased region" description="Low complexity" evidence="1">
    <location>
        <begin position="40"/>
        <end position="58"/>
    </location>
</feature>
<gene>
    <name evidence="2" type="ORF">DEO72_LG9g1622</name>
</gene>
<evidence type="ECO:0000256" key="1">
    <source>
        <dbReference type="SAM" id="MobiDB-lite"/>
    </source>
</evidence>
<feature type="region of interest" description="Disordered" evidence="1">
    <location>
        <begin position="1"/>
        <end position="98"/>
    </location>
</feature>
<dbReference type="Proteomes" id="UP000501690">
    <property type="component" value="Linkage Group LG9"/>
</dbReference>
<accession>A0A4D6MZY4</accession>
<evidence type="ECO:0000313" key="3">
    <source>
        <dbReference type="Proteomes" id="UP000501690"/>
    </source>
</evidence>
<name>A0A4D6MZY4_VIGUN</name>
<reference evidence="2 3" key="1">
    <citation type="submission" date="2019-04" db="EMBL/GenBank/DDBJ databases">
        <title>An improved genome assembly and genetic linkage map for asparagus bean, Vigna unguiculata ssp. sesquipedialis.</title>
        <authorList>
            <person name="Xia Q."/>
            <person name="Zhang R."/>
            <person name="Dong Y."/>
        </authorList>
    </citation>
    <scope>NUCLEOTIDE SEQUENCE [LARGE SCALE GENOMIC DNA]</scope>
    <source>
        <tissue evidence="2">Leaf</tissue>
    </source>
</reference>
<sequence>MMGRPNDMNKLGGPEKPDESVRPNDSKKLNEPDDLNGSSGPEDPNGPGRPNDPNEPGGPKYPNRPSKPEDSDGLGWVGPTTRTGRARRPIWIGQARRS</sequence>
<protein>
    <submittedName>
        <fullName evidence="2">Uncharacterized protein</fullName>
    </submittedName>
</protein>
<dbReference type="EMBL" id="CP039353">
    <property type="protein sequence ID" value="QCE06608.1"/>
    <property type="molecule type" value="Genomic_DNA"/>
</dbReference>
<keyword evidence="3" id="KW-1185">Reference proteome</keyword>